<feature type="transmembrane region" description="Helical" evidence="1">
    <location>
        <begin position="352"/>
        <end position="376"/>
    </location>
</feature>
<dbReference type="AlphaFoldDB" id="A0AA40BVV2"/>
<protein>
    <recommendedName>
        <fullName evidence="4">Transmembrane protein</fullName>
    </recommendedName>
</protein>
<dbReference type="EMBL" id="JAUJDW010000185">
    <property type="protein sequence ID" value="KAK0615545.1"/>
    <property type="molecule type" value="Genomic_DNA"/>
</dbReference>
<keyword evidence="1" id="KW-0812">Transmembrane</keyword>
<feature type="transmembrane region" description="Helical" evidence="1">
    <location>
        <begin position="326"/>
        <end position="345"/>
    </location>
</feature>
<evidence type="ECO:0000313" key="3">
    <source>
        <dbReference type="Proteomes" id="UP001175001"/>
    </source>
</evidence>
<feature type="transmembrane region" description="Helical" evidence="1">
    <location>
        <begin position="289"/>
        <end position="314"/>
    </location>
</feature>
<keyword evidence="1" id="KW-0472">Membrane</keyword>
<evidence type="ECO:0000313" key="2">
    <source>
        <dbReference type="EMBL" id="KAK0615545.1"/>
    </source>
</evidence>
<gene>
    <name evidence="2" type="ORF">DIS24_g11711</name>
</gene>
<comment type="caution">
    <text evidence="2">The sequence shown here is derived from an EMBL/GenBank/DDBJ whole genome shotgun (WGS) entry which is preliminary data.</text>
</comment>
<accession>A0AA40BVV2</accession>
<proteinExistence type="predicted"/>
<dbReference type="PANTHER" id="PTHR35395">
    <property type="entry name" value="DUF6536 DOMAIN-CONTAINING PROTEIN"/>
    <property type="match status" value="1"/>
</dbReference>
<sequence length="503" mass="55498">MYQIYYADESFAHGAPFNETFFRDKRGDYSVIDPWKIQDELQHTQIYQNLTNDECIESYAKTLIEDRGTLILVVDRPDNCSIFRDPNIHTFHYEDCGNTSATSLYDMTVYSVGILPAKEPYVSNWYYWICSQEDAYRRDGRDPAYNKPPAELCSDGAWKKQLGADPWIVSGGRVRYCLSETVSNQCRLNVAVNLLWVVVGFNAAKLVITIVMAASSLINLNPLVTMGDAAASFIESPDPRTRGMCLYSAREIIAATRTGKNAKDQPAPVAHAYHPQQQRWSAAVSKRRWILASALTLLALTTILSLLAYASSILSSHYSRGTLSSLWSFGLGAITPYTLIMTWAIPSTGATAAAVIGAVLVANLPQLLLSFLYLVLNGVVTSMAGAGEWAGYYGPDRAAKALRVSFPKGGQRSTYFLQLPYRVGVPLMCGSAVLHWLVSQSIFVVQVRRVWTYEGDVGPKEEDEGEDTLTTCAYSPMAMVLTGLQILANRNHCASLLPTVGPT</sequence>
<evidence type="ECO:0000256" key="1">
    <source>
        <dbReference type="SAM" id="Phobius"/>
    </source>
</evidence>
<organism evidence="2 3">
    <name type="scientific">Lasiodiplodia hormozganensis</name>
    <dbReference type="NCBI Taxonomy" id="869390"/>
    <lineage>
        <taxon>Eukaryota</taxon>
        <taxon>Fungi</taxon>
        <taxon>Dikarya</taxon>
        <taxon>Ascomycota</taxon>
        <taxon>Pezizomycotina</taxon>
        <taxon>Dothideomycetes</taxon>
        <taxon>Dothideomycetes incertae sedis</taxon>
        <taxon>Botryosphaeriales</taxon>
        <taxon>Botryosphaeriaceae</taxon>
        <taxon>Lasiodiplodia</taxon>
    </lineage>
</organism>
<dbReference type="PANTHER" id="PTHR35395:SF1">
    <property type="entry name" value="DUF6536 DOMAIN-CONTAINING PROTEIN"/>
    <property type="match status" value="1"/>
</dbReference>
<dbReference type="Proteomes" id="UP001175001">
    <property type="component" value="Unassembled WGS sequence"/>
</dbReference>
<keyword evidence="3" id="KW-1185">Reference proteome</keyword>
<reference evidence="2" key="1">
    <citation type="submission" date="2023-06" db="EMBL/GenBank/DDBJ databases">
        <title>Multi-omics analyses reveal the molecular pathogenesis toolkit of Lasiodiplodia hormozganensis, a cross-kingdom pathogen.</title>
        <authorList>
            <person name="Felix C."/>
            <person name="Meneses R."/>
            <person name="Goncalves M.F.M."/>
            <person name="Tilleman L."/>
            <person name="Duarte A.S."/>
            <person name="Jorrin-Novo J.V."/>
            <person name="Van De Peer Y."/>
            <person name="Deforce D."/>
            <person name="Van Nieuwerburgh F."/>
            <person name="Esteves A.C."/>
            <person name="Alves A."/>
        </authorList>
    </citation>
    <scope>NUCLEOTIDE SEQUENCE</scope>
    <source>
        <strain evidence="2">CBS 339.90</strain>
    </source>
</reference>
<evidence type="ECO:0008006" key="4">
    <source>
        <dbReference type="Google" id="ProtNLM"/>
    </source>
</evidence>
<name>A0AA40BVV2_9PEZI</name>
<keyword evidence="1" id="KW-1133">Transmembrane helix</keyword>
<feature type="transmembrane region" description="Helical" evidence="1">
    <location>
        <begin position="194"/>
        <end position="218"/>
    </location>
</feature>